<dbReference type="PANTHER" id="PTHR46401:SF2">
    <property type="entry name" value="GLYCOSYLTRANSFERASE WBBK-RELATED"/>
    <property type="match status" value="1"/>
</dbReference>
<name>A0A938XT41_9FIRM</name>
<keyword evidence="4" id="KW-1185">Reference proteome</keyword>
<evidence type="ECO:0000259" key="2">
    <source>
        <dbReference type="Pfam" id="PF00534"/>
    </source>
</evidence>
<protein>
    <submittedName>
        <fullName evidence="3">Glycosyltransferase involved in cell wall biosynthesis</fullName>
    </submittedName>
</protein>
<dbReference type="GO" id="GO:0016757">
    <property type="term" value="F:glycosyltransferase activity"/>
    <property type="evidence" value="ECO:0007669"/>
    <property type="project" value="InterPro"/>
</dbReference>
<accession>A0A938XT41</accession>
<dbReference type="PANTHER" id="PTHR46401">
    <property type="entry name" value="GLYCOSYLTRANSFERASE WBBK-RELATED"/>
    <property type="match status" value="1"/>
</dbReference>
<keyword evidence="1" id="KW-0808">Transferase</keyword>
<dbReference type="SUPFAM" id="SSF53756">
    <property type="entry name" value="UDP-Glycosyltransferase/glycogen phosphorylase"/>
    <property type="match status" value="1"/>
</dbReference>
<proteinExistence type="predicted"/>
<evidence type="ECO:0000256" key="1">
    <source>
        <dbReference type="ARBA" id="ARBA00022679"/>
    </source>
</evidence>
<dbReference type="RefSeq" id="WP_204701789.1">
    <property type="nucleotide sequence ID" value="NZ_JAFBDQ010000008.1"/>
</dbReference>
<dbReference type="Proteomes" id="UP000774000">
    <property type="component" value="Unassembled WGS sequence"/>
</dbReference>
<evidence type="ECO:0000313" key="3">
    <source>
        <dbReference type="EMBL" id="MBM7557028.1"/>
    </source>
</evidence>
<dbReference type="AlphaFoldDB" id="A0A938XT41"/>
<dbReference type="CDD" id="cd03801">
    <property type="entry name" value="GT4_PimA-like"/>
    <property type="match status" value="1"/>
</dbReference>
<sequence>MENVVLSHFRVGQTDGVSLEMEKWQTVLEDMGYQAQFLAGSTGNVEGDVIPELKYRQERNDRIVRNAYEELSDFSAQELEAEILAYAAEIKEKLEQYVAENEIDILIPNNIWSLGWHLPAAIAFSQLAEEHSDLQFICHHHDFYWERDLYQPTCEFVSQCLEEYFPPQGDNIEHCVINKLAQEELAERKGIHATVVPNVFDFAAEPWAEDDYNQDFKEQIGLNENDIYMLQATRIAERKAIELAIDVVAQLDKDEYKEQLTGAELYDGRQFTKDSRFVLVLAGLPEGNEEYVAKLKERAQKQGVKLEFVNDLIEMKRCTVNGSKRYSLWDAYVQSDIITYPSILEGWGNQFLEGLFAKKPMVVYEYPVFKTDIKDLGFNIISLGDEIAYRDEKDLVHIQTEKLTKAAQEIIDLLTDRDYYQQVVEENFALGAEHLSYQTLAEILENLLD</sequence>
<comment type="caution">
    <text evidence="3">The sequence shown here is derived from an EMBL/GenBank/DDBJ whole genome shotgun (WGS) entry which is preliminary data.</text>
</comment>
<dbReference type="GO" id="GO:0009103">
    <property type="term" value="P:lipopolysaccharide biosynthetic process"/>
    <property type="evidence" value="ECO:0007669"/>
    <property type="project" value="TreeGrafter"/>
</dbReference>
<organism evidence="3 4">
    <name type="scientific">Halanaerobacter jeridensis</name>
    <dbReference type="NCBI Taxonomy" id="706427"/>
    <lineage>
        <taxon>Bacteria</taxon>
        <taxon>Bacillati</taxon>
        <taxon>Bacillota</taxon>
        <taxon>Clostridia</taxon>
        <taxon>Halanaerobiales</taxon>
        <taxon>Halobacteroidaceae</taxon>
        <taxon>Halanaerobacter</taxon>
    </lineage>
</organism>
<reference evidence="3" key="1">
    <citation type="submission" date="2021-01" db="EMBL/GenBank/DDBJ databases">
        <title>Genomic Encyclopedia of Type Strains, Phase IV (KMG-IV): sequencing the most valuable type-strain genomes for metagenomic binning, comparative biology and taxonomic classification.</title>
        <authorList>
            <person name="Goeker M."/>
        </authorList>
    </citation>
    <scope>NUCLEOTIDE SEQUENCE</scope>
    <source>
        <strain evidence="3">DSM 23230</strain>
    </source>
</reference>
<dbReference type="InterPro" id="IPR001296">
    <property type="entry name" value="Glyco_trans_1"/>
</dbReference>
<gene>
    <name evidence="3" type="ORF">JOC47_001882</name>
</gene>
<feature type="domain" description="Glycosyl transferase family 1" evidence="2">
    <location>
        <begin position="215"/>
        <end position="376"/>
    </location>
</feature>
<evidence type="ECO:0000313" key="4">
    <source>
        <dbReference type="Proteomes" id="UP000774000"/>
    </source>
</evidence>
<dbReference type="Gene3D" id="3.40.50.2000">
    <property type="entry name" value="Glycogen Phosphorylase B"/>
    <property type="match status" value="1"/>
</dbReference>
<dbReference type="Pfam" id="PF00534">
    <property type="entry name" value="Glycos_transf_1"/>
    <property type="match status" value="1"/>
</dbReference>
<dbReference type="EMBL" id="JAFBDQ010000008">
    <property type="protein sequence ID" value="MBM7557028.1"/>
    <property type="molecule type" value="Genomic_DNA"/>
</dbReference>